<dbReference type="SUPFAM" id="SSF51445">
    <property type="entry name" value="(Trans)glycosidases"/>
    <property type="match status" value="1"/>
</dbReference>
<evidence type="ECO:0008006" key="5">
    <source>
        <dbReference type="Google" id="ProtNLM"/>
    </source>
</evidence>
<organism evidence="1 3">
    <name type="scientific">Acidipropionibacterium acidipropionici</name>
    <dbReference type="NCBI Taxonomy" id="1748"/>
    <lineage>
        <taxon>Bacteria</taxon>
        <taxon>Bacillati</taxon>
        <taxon>Actinomycetota</taxon>
        <taxon>Actinomycetes</taxon>
        <taxon>Propionibacteriales</taxon>
        <taxon>Propionibacteriaceae</taxon>
        <taxon>Acidipropionibacterium</taxon>
    </lineage>
</organism>
<evidence type="ECO:0000313" key="2">
    <source>
        <dbReference type="EMBL" id="AOZ47506.1"/>
    </source>
</evidence>
<accession>A0AAC9FCA9</accession>
<evidence type="ECO:0000313" key="3">
    <source>
        <dbReference type="Proteomes" id="UP000075221"/>
    </source>
</evidence>
<keyword evidence="4" id="KW-1185">Reference proteome</keyword>
<dbReference type="EMBL" id="CP015970">
    <property type="protein sequence ID" value="AOZ47506.1"/>
    <property type="molecule type" value="Genomic_DNA"/>
</dbReference>
<proteinExistence type="predicted"/>
<name>A0AAC9FCA9_9ACTN</name>
<dbReference type="InterPro" id="IPR013785">
    <property type="entry name" value="Aldolase_TIM"/>
</dbReference>
<dbReference type="RefSeq" id="WP_062819980.1">
    <property type="nucleotide sequence ID" value="NZ_CP014352.1"/>
</dbReference>
<protein>
    <recommendedName>
        <fullName evidence="5">Alpha-galactosidase</fullName>
    </recommendedName>
</protein>
<dbReference type="Proteomes" id="UP000178666">
    <property type="component" value="Chromosome"/>
</dbReference>
<dbReference type="Proteomes" id="UP000075221">
    <property type="component" value="Chromosome"/>
</dbReference>
<dbReference type="InterPro" id="IPR017853">
    <property type="entry name" value="GH"/>
</dbReference>
<reference evidence="1 3" key="2">
    <citation type="submission" date="2016-02" db="EMBL/GenBank/DDBJ databases">
        <title>Complete Genome Sequence of Propionibacterium acidipropionici ATCC 55737.</title>
        <authorList>
            <person name="Luna Flores C.H."/>
            <person name="Nielsen L.K."/>
            <person name="Marcellin E."/>
        </authorList>
    </citation>
    <scope>NUCLEOTIDE SEQUENCE [LARGE SCALE GENOMIC DNA]</scope>
    <source>
        <strain evidence="1 3">ATCC 55737</strain>
    </source>
</reference>
<dbReference type="PROSITE" id="PS51318">
    <property type="entry name" value="TAT"/>
    <property type="match status" value="1"/>
</dbReference>
<evidence type="ECO:0000313" key="4">
    <source>
        <dbReference type="Proteomes" id="UP000178666"/>
    </source>
</evidence>
<gene>
    <name evidence="2" type="ORF">A8L58_13415</name>
    <name evidence="1" type="ORF">AXH35_11965</name>
</gene>
<dbReference type="EMBL" id="CP014352">
    <property type="protein sequence ID" value="AMS06043.1"/>
    <property type="molecule type" value="Genomic_DNA"/>
</dbReference>
<dbReference type="InterPro" id="IPR006311">
    <property type="entry name" value="TAT_signal"/>
</dbReference>
<evidence type="ECO:0000313" key="1">
    <source>
        <dbReference type="EMBL" id="AMS06043.1"/>
    </source>
</evidence>
<dbReference type="AlphaFoldDB" id="A0AAC9FCA9"/>
<dbReference type="Gene3D" id="3.20.20.70">
    <property type="entry name" value="Aldolase class I"/>
    <property type="match status" value="1"/>
</dbReference>
<sequence>MADDNPAPGVTRRALLGGALGVGATLALGGSGPVSESYATLRGDTLTVGNSLLRRQWRVRGGALYATSVLDLVSGHEWVVDEAEIQSLARNVEAATGRSTLTTSRVSVDGVSEPMLQAQLVTPTRSGPLVRPFLIPDDQATIGQQVLTPARQSATRTRAIDGRTVQLDDVQEALHIDPRGCTLGWTDFKEQTDHHTELVHEHRAPLGPDGSVEARANVWYLEDHSHSGLLFTKSSMGPSFRFSSEPYDVAVRGDHLYAYGHGPTSSGCREWMTVYRPDVPGDRTVAAQRLQLALRPVRSGRDGLAVSNTWGDRSGPGRMSERFLLDEIKAAEELGLDAVQLDDGWQKGNTKEAQKGAQDSSWGDYWAFDADFWAPHPTRLPHGLTPVIDAARKAGLGVGMWFSPASAHEFANWRRDLRCLLDLIRRHHISQVKLDGVLLTSARAEERFRSLLQSLLNQTHGQVVLDLDVTAQRRLGYWGAATAGTVFVENRYTDNRSYWPHQTFRSLWKLAHHIPPSRLRMEFLNPYRNTQKYGNHPLAPARYDPATLFAMVMMASPLAWFEVQNAPQSFRRRIGGLLRVWEGLRDEIHASPILPVGSAPDGYSWAGFCTVPDLGDAYAVVIRPLTSASSWSFRLPRRDLRTATVLHGDGTASVVGGALKVSVRRPLSHLFVRIR</sequence>
<reference evidence="2 4" key="1">
    <citation type="journal article" date="2016" name="Plant Dis.">
        <title>Improved production of propionic acid using genome shuffling.</title>
        <authorList>
            <person name="Luna-Flores C.H."/>
            <person name="Palfreyman R.W."/>
            <person name="Kromer J.O."/>
            <person name="Nielsen L.K."/>
            <person name="Marcellin E."/>
        </authorList>
    </citation>
    <scope>NUCLEOTIDE SEQUENCE [LARGE SCALE GENOMIC DNA]</scope>
    <source>
        <strain evidence="2 4">F3E8</strain>
    </source>
</reference>